<evidence type="ECO:0000256" key="9">
    <source>
        <dbReference type="SAM" id="Phobius"/>
    </source>
</evidence>
<dbReference type="InterPro" id="IPR003918">
    <property type="entry name" value="NADH_UbQ_OxRdtase"/>
</dbReference>
<evidence type="ECO:0000256" key="2">
    <source>
        <dbReference type="ARBA" id="ARBA00004651"/>
    </source>
</evidence>
<evidence type="ECO:0000256" key="8">
    <source>
        <dbReference type="RuleBase" id="RU000320"/>
    </source>
</evidence>
<feature type="transmembrane region" description="Helical" evidence="9">
    <location>
        <begin position="294"/>
        <end position="313"/>
    </location>
</feature>
<comment type="subcellular location">
    <subcellularLocation>
        <location evidence="2">Cell membrane</location>
        <topology evidence="2">Multi-pass membrane protein</topology>
    </subcellularLocation>
    <subcellularLocation>
        <location evidence="8">Membrane</location>
        <topology evidence="8">Multi-pass membrane protein</topology>
    </subcellularLocation>
</comment>
<organism evidence="11 12">
    <name type="scientific">Sedimentitalea todarodis</name>
    <dbReference type="NCBI Taxonomy" id="1631240"/>
    <lineage>
        <taxon>Bacteria</taxon>
        <taxon>Pseudomonadati</taxon>
        <taxon>Pseudomonadota</taxon>
        <taxon>Alphaproteobacteria</taxon>
        <taxon>Rhodobacterales</taxon>
        <taxon>Paracoccaceae</taxon>
        <taxon>Sedimentitalea</taxon>
    </lineage>
</organism>
<evidence type="ECO:0000256" key="6">
    <source>
        <dbReference type="ARBA" id="ARBA00022989"/>
    </source>
</evidence>
<evidence type="ECO:0000313" key="11">
    <source>
        <dbReference type="EMBL" id="MDU9003951.1"/>
    </source>
</evidence>
<keyword evidence="12" id="KW-1185">Reference proteome</keyword>
<dbReference type="RefSeq" id="WP_316775225.1">
    <property type="nucleotide sequence ID" value="NZ_JASMWN010000005.1"/>
</dbReference>
<keyword evidence="5 8" id="KW-0812">Transmembrane</keyword>
<evidence type="ECO:0000256" key="1">
    <source>
        <dbReference type="ARBA" id="ARBA00002378"/>
    </source>
</evidence>
<reference evidence="12" key="1">
    <citation type="submission" date="2023-05" db="EMBL/GenBank/DDBJ databases">
        <title>Sedimentitalea sp. nov. JM2-8.</title>
        <authorList>
            <person name="Huang J."/>
        </authorList>
    </citation>
    <scope>NUCLEOTIDE SEQUENCE [LARGE SCALE GENOMIC DNA]</scope>
    <source>
        <strain evidence="12">KHS03</strain>
    </source>
</reference>
<feature type="domain" description="NADH:quinone oxidoreductase/Mrp antiporter transmembrane" evidence="10">
    <location>
        <begin position="143"/>
        <end position="438"/>
    </location>
</feature>
<dbReference type="PRINTS" id="PR01437">
    <property type="entry name" value="NUOXDRDTASE4"/>
</dbReference>
<feature type="transmembrane region" description="Helical" evidence="9">
    <location>
        <begin position="320"/>
        <end position="339"/>
    </location>
</feature>
<dbReference type="PANTHER" id="PTHR42703:SF1">
    <property type="entry name" value="NA(+)_H(+) ANTIPORTER SUBUNIT D1"/>
    <property type="match status" value="1"/>
</dbReference>
<proteinExistence type="inferred from homology"/>
<dbReference type="EMBL" id="JASMWN010000005">
    <property type="protein sequence ID" value="MDU9003951.1"/>
    <property type="molecule type" value="Genomic_DNA"/>
</dbReference>
<comment type="caution">
    <text evidence="11">The sequence shown here is derived from an EMBL/GenBank/DDBJ whole genome shotgun (WGS) entry which is preliminary data.</text>
</comment>
<feature type="transmembrane region" description="Helical" evidence="9">
    <location>
        <begin position="44"/>
        <end position="69"/>
    </location>
</feature>
<keyword evidence="6 9" id="KW-1133">Transmembrane helix</keyword>
<evidence type="ECO:0000256" key="3">
    <source>
        <dbReference type="ARBA" id="ARBA00005346"/>
    </source>
</evidence>
<feature type="transmembrane region" description="Helical" evidence="9">
    <location>
        <begin position="20"/>
        <end position="37"/>
    </location>
</feature>
<evidence type="ECO:0000259" key="10">
    <source>
        <dbReference type="Pfam" id="PF00361"/>
    </source>
</evidence>
<protein>
    <submittedName>
        <fullName evidence="11">Monovalent cation/H+ antiporter subunit D family protein</fullName>
    </submittedName>
</protein>
<feature type="transmembrane region" description="Helical" evidence="9">
    <location>
        <begin position="177"/>
        <end position="201"/>
    </location>
</feature>
<sequence length="510" mass="54771">MATETVHHTALTLVDHLPALQILVPFIAAPLIVLIGSRRLAWPIAFASSAVSFIIAAVLLSSVLDGSVISYHMGGWAPPVGIEYRVDAANAFVLLLVSAISTVVLPYARTSIGKEVSARHHTLFYTAYLLCFSGLMGVAITGDAFNVFVFLEISSLSTYVLIAQGSERDKRALTASYDYLIMGTIGATFFVIGIGFLYMATGTLNMADLADRIADQGDSRTIRAAFAFIVVGIGLKVAMYPVHRWLPNAYCFAPSAITAFLAATATKVAVYVLLRFVFSVFQPAFLFEVNTLEFIILPFALIAMFACSFVAVFQSDFKMMLAFSSVAQIGYILLGIAFLNETGVTAAIIHLFNHGITKAALFMAVGAYVFSAGGSFYDTMRGLGRRMPLTSAAVVISGLSLIGVPGTAGFISKWVLVQGALEKGWWPVAILIVASSLLAVIYVWRVIEVLYLQKTPDDCEVREVPISMLVPMWILALACIWFGLNTDMTMSAAQAAAQGLLSGSAGMMGQ</sequence>
<feature type="transmembrane region" description="Helical" evidence="9">
    <location>
        <begin position="359"/>
        <end position="377"/>
    </location>
</feature>
<keyword evidence="7 9" id="KW-0472">Membrane</keyword>
<feature type="transmembrane region" description="Helical" evidence="9">
    <location>
        <begin position="89"/>
        <end position="110"/>
    </location>
</feature>
<feature type="transmembrane region" description="Helical" evidence="9">
    <location>
        <begin position="122"/>
        <end position="141"/>
    </location>
</feature>
<feature type="transmembrane region" description="Helical" evidence="9">
    <location>
        <begin position="424"/>
        <end position="444"/>
    </location>
</feature>
<comment type="similarity">
    <text evidence="3">Belongs to the CPA3 antiporters (TC 2.A.63) subunit D family.</text>
</comment>
<evidence type="ECO:0000256" key="7">
    <source>
        <dbReference type="ARBA" id="ARBA00023136"/>
    </source>
</evidence>
<dbReference type="InterPro" id="IPR001750">
    <property type="entry name" value="ND/Mrp_TM"/>
</dbReference>
<comment type="function">
    <text evidence="1">NDH-1 shuttles electrons from NADH, via FMN and iron-sulfur (Fe-S) centers, to quinones in the respiratory chain. The immediate electron acceptor for the enzyme in this species is believed to be ubiquinone. Couples the redox reaction to proton translocation (for every two electrons transferred, four hydrogen ions are translocated across the cytoplasmic membrane), and thus conserves the redox energy in a proton gradient.</text>
</comment>
<gene>
    <name evidence="11" type="ORF">QO231_08800</name>
</gene>
<dbReference type="Pfam" id="PF00361">
    <property type="entry name" value="Proton_antipo_M"/>
    <property type="match status" value="1"/>
</dbReference>
<accession>A0ABU3VCQ0</accession>
<feature type="transmembrane region" description="Helical" evidence="9">
    <location>
        <begin position="389"/>
        <end position="412"/>
    </location>
</feature>
<dbReference type="PANTHER" id="PTHR42703">
    <property type="entry name" value="NADH DEHYDROGENASE"/>
    <property type="match status" value="1"/>
</dbReference>
<feature type="transmembrane region" description="Helical" evidence="9">
    <location>
        <begin position="147"/>
        <end position="165"/>
    </location>
</feature>
<dbReference type="Proteomes" id="UP001255416">
    <property type="component" value="Unassembled WGS sequence"/>
</dbReference>
<evidence type="ECO:0000256" key="5">
    <source>
        <dbReference type="ARBA" id="ARBA00022692"/>
    </source>
</evidence>
<evidence type="ECO:0000313" key="12">
    <source>
        <dbReference type="Proteomes" id="UP001255416"/>
    </source>
</evidence>
<evidence type="ECO:0000256" key="4">
    <source>
        <dbReference type="ARBA" id="ARBA00022475"/>
    </source>
</evidence>
<feature type="transmembrane region" description="Helical" evidence="9">
    <location>
        <begin position="464"/>
        <end position="484"/>
    </location>
</feature>
<name>A0ABU3VCQ0_9RHOB</name>
<feature type="transmembrane region" description="Helical" evidence="9">
    <location>
        <begin position="251"/>
        <end position="274"/>
    </location>
</feature>
<dbReference type="InterPro" id="IPR050586">
    <property type="entry name" value="CPA3_Na-H_Antiporter_D"/>
</dbReference>
<feature type="transmembrane region" description="Helical" evidence="9">
    <location>
        <begin position="221"/>
        <end position="239"/>
    </location>
</feature>
<keyword evidence="4" id="KW-1003">Cell membrane</keyword>